<dbReference type="EMBL" id="JACCHP010000003">
    <property type="protein sequence ID" value="MBH5397239.1"/>
    <property type="molecule type" value="Genomic_DNA"/>
</dbReference>
<evidence type="ECO:0000313" key="7">
    <source>
        <dbReference type="EMBL" id="MBH5397239.1"/>
    </source>
</evidence>
<comment type="subcellular location">
    <subcellularLocation>
        <location evidence="1">Cell membrane</location>
        <topology evidence="1">Multi-pass membrane protein</topology>
    </subcellularLocation>
</comment>
<proteinExistence type="predicted"/>
<keyword evidence="8" id="KW-1185">Reference proteome</keyword>
<reference evidence="7 8" key="1">
    <citation type="submission" date="2020-07" db="EMBL/GenBank/DDBJ databases">
        <title>Bradyrhizobium diversity isolated from nodules of indigenous legumes of Western Australia.</title>
        <authorList>
            <person name="Klepa M.S."/>
        </authorList>
    </citation>
    <scope>NUCLEOTIDE SEQUENCE [LARGE SCALE GENOMIC DNA]</scope>
    <source>
        <strain evidence="7 8">CNPSo 4010</strain>
    </source>
</reference>
<evidence type="ECO:0000256" key="6">
    <source>
        <dbReference type="SAM" id="Phobius"/>
    </source>
</evidence>
<evidence type="ECO:0000256" key="2">
    <source>
        <dbReference type="ARBA" id="ARBA00022475"/>
    </source>
</evidence>
<dbReference type="PANTHER" id="PTHR30482">
    <property type="entry name" value="HIGH-AFFINITY BRANCHED-CHAIN AMINO ACID TRANSPORT SYSTEM PERMEASE"/>
    <property type="match status" value="1"/>
</dbReference>
<sequence>MTAVTVSSANFRTALVRMSVSAGLLIVAALVVSIPWLSTFAVQRLLVEVFTLFAVALAWNLLAGYGGLVAIGLHVFVGVGAYSLFALSNELHLNPFLLLPAAAVFAAVFAAVSAWPMFRLSGAYFAVGTWVLAEMMRILTLNSPSLGAGGGMPLEAMSDIDRWTRNAGVYWAALLVGVGSLVVSRQVLRGSLGLALMSVRDSEPAALASGVPVARAKIALWVLCAVISGLAGAVSYMNTLQVTPDASFSLNWTAAAIFIAVLGGIGTLEGPIVGTIVYFLLRETFAGYGAWYFIGVGLLAILTMVTAPGGAVSLIPEKWRLDPFRIRRRMAGSDLDRSASFPQT</sequence>
<keyword evidence="5 6" id="KW-0472">Membrane</keyword>
<keyword evidence="3 6" id="KW-0812">Transmembrane</keyword>
<organism evidence="7 8">
    <name type="scientific">Bradyrhizobium agreste</name>
    <dbReference type="NCBI Taxonomy" id="2751811"/>
    <lineage>
        <taxon>Bacteria</taxon>
        <taxon>Pseudomonadati</taxon>
        <taxon>Pseudomonadota</taxon>
        <taxon>Alphaproteobacteria</taxon>
        <taxon>Hyphomicrobiales</taxon>
        <taxon>Nitrobacteraceae</taxon>
        <taxon>Bradyrhizobium</taxon>
    </lineage>
</organism>
<evidence type="ECO:0000256" key="3">
    <source>
        <dbReference type="ARBA" id="ARBA00022692"/>
    </source>
</evidence>
<feature type="transmembrane region" description="Helical" evidence="6">
    <location>
        <begin position="68"/>
        <end position="87"/>
    </location>
</feature>
<gene>
    <name evidence="7" type="ORF">HZZ13_05455</name>
</gene>
<comment type="caution">
    <text evidence="7">The sequence shown here is derived from an EMBL/GenBank/DDBJ whole genome shotgun (WGS) entry which is preliminary data.</text>
</comment>
<dbReference type="InterPro" id="IPR043428">
    <property type="entry name" value="LivM-like"/>
</dbReference>
<feature type="transmembrane region" description="Helical" evidence="6">
    <location>
        <begin position="250"/>
        <end position="279"/>
    </location>
</feature>
<dbReference type="Pfam" id="PF02653">
    <property type="entry name" value="BPD_transp_2"/>
    <property type="match status" value="1"/>
</dbReference>
<dbReference type="PANTHER" id="PTHR30482:SF17">
    <property type="entry name" value="ABC TRANSPORTER ATP-BINDING PROTEIN"/>
    <property type="match status" value="1"/>
</dbReference>
<accession>A0ABS0PJ57</accession>
<protein>
    <submittedName>
        <fullName evidence="7">Branched-chain amino acid ABC transporter permease</fullName>
    </submittedName>
</protein>
<feature type="transmembrane region" description="Helical" evidence="6">
    <location>
        <begin position="96"/>
        <end position="118"/>
    </location>
</feature>
<keyword evidence="2" id="KW-1003">Cell membrane</keyword>
<evidence type="ECO:0000256" key="1">
    <source>
        <dbReference type="ARBA" id="ARBA00004651"/>
    </source>
</evidence>
<dbReference type="InterPro" id="IPR001851">
    <property type="entry name" value="ABC_transp_permease"/>
</dbReference>
<dbReference type="RefSeq" id="WP_197958627.1">
    <property type="nucleotide sequence ID" value="NZ_JACCHP010000003.1"/>
</dbReference>
<evidence type="ECO:0000256" key="4">
    <source>
        <dbReference type="ARBA" id="ARBA00022989"/>
    </source>
</evidence>
<evidence type="ECO:0000313" key="8">
    <source>
        <dbReference type="Proteomes" id="UP000807370"/>
    </source>
</evidence>
<feature type="transmembrane region" description="Helical" evidence="6">
    <location>
        <begin position="20"/>
        <end position="38"/>
    </location>
</feature>
<feature type="transmembrane region" description="Helical" evidence="6">
    <location>
        <begin position="291"/>
        <end position="315"/>
    </location>
</feature>
<evidence type="ECO:0000256" key="5">
    <source>
        <dbReference type="ARBA" id="ARBA00023136"/>
    </source>
</evidence>
<feature type="transmembrane region" description="Helical" evidence="6">
    <location>
        <begin position="168"/>
        <end position="188"/>
    </location>
</feature>
<keyword evidence="4 6" id="KW-1133">Transmembrane helix</keyword>
<name>A0ABS0PJ57_9BRAD</name>
<feature type="transmembrane region" description="Helical" evidence="6">
    <location>
        <begin position="218"/>
        <end position="238"/>
    </location>
</feature>
<dbReference type="Proteomes" id="UP000807370">
    <property type="component" value="Unassembled WGS sequence"/>
</dbReference>
<dbReference type="CDD" id="cd06581">
    <property type="entry name" value="TM_PBP1_LivM_like"/>
    <property type="match status" value="1"/>
</dbReference>